<dbReference type="RefSeq" id="WP_145194665.1">
    <property type="nucleotide sequence ID" value="NZ_CP036434.1"/>
</dbReference>
<evidence type="ECO:0000313" key="1">
    <source>
        <dbReference type="EMBL" id="QDV05250.1"/>
    </source>
</evidence>
<evidence type="ECO:0000313" key="2">
    <source>
        <dbReference type="Proteomes" id="UP000320390"/>
    </source>
</evidence>
<accession>A0A518EME0</accession>
<protein>
    <submittedName>
        <fullName evidence="1">Uncharacterized protein</fullName>
    </submittedName>
</protein>
<reference evidence="1 2" key="1">
    <citation type="submission" date="2019-02" db="EMBL/GenBank/DDBJ databases">
        <title>Deep-cultivation of Planctomycetes and their phenomic and genomic characterization uncovers novel biology.</title>
        <authorList>
            <person name="Wiegand S."/>
            <person name="Jogler M."/>
            <person name="Boedeker C."/>
            <person name="Pinto D."/>
            <person name="Vollmers J."/>
            <person name="Rivas-Marin E."/>
            <person name="Kohn T."/>
            <person name="Peeters S.H."/>
            <person name="Heuer A."/>
            <person name="Rast P."/>
            <person name="Oberbeckmann S."/>
            <person name="Bunk B."/>
            <person name="Jeske O."/>
            <person name="Meyerdierks A."/>
            <person name="Storesund J.E."/>
            <person name="Kallscheuer N."/>
            <person name="Luecker S."/>
            <person name="Lage O.M."/>
            <person name="Pohl T."/>
            <person name="Merkel B.J."/>
            <person name="Hornburger P."/>
            <person name="Mueller R.-W."/>
            <person name="Bruemmer F."/>
            <person name="Labrenz M."/>
            <person name="Spormann A.M."/>
            <person name="Op den Camp H."/>
            <person name="Overmann J."/>
            <person name="Amann R."/>
            <person name="Jetten M.S.M."/>
            <person name="Mascher T."/>
            <person name="Medema M.H."/>
            <person name="Devos D.P."/>
            <person name="Kaster A.-K."/>
            <person name="Ovreas L."/>
            <person name="Rohde M."/>
            <person name="Galperin M.Y."/>
            <person name="Jogler C."/>
        </authorList>
    </citation>
    <scope>NUCLEOTIDE SEQUENCE [LARGE SCALE GENOMIC DNA]</scope>
    <source>
        <strain evidence="1 2">Poly30</strain>
    </source>
</reference>
<dbReference type="SUPFAM" id="SSF101898">
    <property type="entry name" value="NHL repeat"/>
    <property type="match status" value="1"/>
</dbReference>
<dbReference type="Proteomes" id="UP000320390">
    <property type="component" value="Chromosome"/>
</dbReference>
<dbReference type="AlphaFoldDB" id="A0A518EME0"/>
<organism evidence="1 2">
    <name type="scientific">Saltatorellus ferox</name>
    <dbReference type="NCBI Taxonomy" id="2528018"/>
    <lineage>
        <taxon>Bacteria</taxon>
        <taxon>Pseudomonadati</taxon>
        <taxon>Planctomycetota</taxon>
        <taxon>Planctomycetia</taxon>
        <taxon>Planctomycetia incertae sedis</taxon>
        <taxon>Saltatorellus</taxon>
    </lineage>
</organism>
<proteinExistence type="predicted"/>
<gene>
    <name evidence="1" type="ORF">Poly30_07460</name>
</gene>
<dbReference type="OrthoDB" id="279165at2"/>
<name>A0A518EME0_9BACT</name>
<sequence length="649" mass="68322">MKRHLLVAAACSTTAAFSQTVVDGSIIANNYCNSTFQSVETGFGDNEGELNGGFAVLDGGRLYLAVTGNLQANFNKLEIFIDSIPGGENVLSGLPGNDLSSNMAGMRFDAEFEADYHLIARRGDSGGPVFDLDFSQLGTPNFDSYPNVFSGSSEGIGVVGPGTTHLSVIEVAYSDANTVGVLGGCGPASLADSFSAQTGLELSIALADLGNPTGMIRVCIFQNNEQHNYASNQFLRALRPPQCNLGGDGLGNFTGTLAGIDLNLFPGEQFFRVGPCPTTTPLPRPIFGVDLRNDRLFTTDVEDYSDHQRTLASYTGECDALDFSANGRELWAIDGLTTGTFDIVTGAFTPAGTLSGPASASGLTAAPNGVDWYLSENTVSGTNLWVGDITTGVFSLVGSIGTQVVSDISMDAVNVLYGVDTTMDRLLRIDTASGTPEDIGPTGMPMAIGQSVDFDWSTGILYAVLDLGNGAGAFGKINTSSGALTMIESTTPLDARMKIAVRVPGYLTNQSICNGFENSTTLPARLQMVGSSLRSDNLAELTVHNLPLNSLGYFINSPDLPFTVVYPGGSQGAICIASVSNGRHSVQIRNSGTTGAVCLPLDLSQIPQPTMLVSIMGGTTWSWQYWYRDILPTGGSTSNFSNARTVQFF</sequence>
<dbReference type="EMBL" id="CP036434">
    <property type="protein sequence ID" value="QDV05250.1"/>
    <property type="molecule type" value="Genomic_DNA"/>
</dbReference>
<keyword evidence="2" id="KW-1185">Reference proteome</keyword>